<evidence type="ECO:0000256" key="5">
    <source>
        <dbReference type="HAMAP-Rule" id="MF_03012"/>
    </source>
</evidence>
<dbReference type="HAMAP" id="MF_03012">
    <property type="entry name" value="eIF3m"/>
    <property type="match status" value="1"/>
</dbReference>
<organism evidence="7 8">
    <name type="scientific">Cichlidogyrus casuarinus</name>
    <dbReference type="NCBI Taxonomy" id="1844966"/>
    <lineage>
        <taxon>Eukaryota</taxon>
        <taxon>Metazoa</taxon>
        <taxon>Spiralia</taxon>
        <taxon>Lophotrochozoa</taxon>
        <taxon>Platyhelminthes</taxon>
        <taxon>Monogenea</taxon>
        <taxon>Monopisthocotylea</taxon>
        <taxon>Dactylogyridea</taxon>
        <taxon>Ancyrocephalidae</taxon>
        <taxon>Cichlidogyrus</taxon>
    </lineage>
</organism>
<gene>
    <name evidence="7" type="primary">EIF3M</name>
    <name evidence="7" type="ORF">Ciccas_004330</name>
</gene>
<feature type="domain" description="PCI" evidence="6">
    <location>
        <begin position="186"/>
        <end position="349"/>
    </location>
</feature>
<dbReference type="Pfam" id="PF18005">
    <property type="entry name" value="eIF3m_C_helix"/>
    <property type="match status" value="1"/>
</dbReference>
<evidence type="ECO:0000313" key="7">
    <source>
        <dbReference type="EMBL" id="KAL3317024.1"/>
    </source>
</evidence>
<name>A0ABD2QBX1_9PLAT</name>
<keyword evidence="2 5" id="KW-0963">Cytoplasm</keyword>
<comment type="subunit">
    <text evidence="5">Component of the eukaryotic translation initiation factor 3 (eIF-3) complex.</text>
</comment>
<keyword evidence="3 5" id="KW-0396">Initiation factor</keyword>
<dbReference type="GO" id="GO:0003743">
    <property type="term" value="F:translation initiation factor activity"/>
    <property type="evidence" value="ECO:0007669"/>
    <property type="project" value="UniProtKB-UniRule"/>
</dbReference>
<evidence type="ECO:0000256" key="2">
    <source>
        <dbReference type="ARBA" id="ARBA00022490"/>
    </source>
</evidence>
<dbReference type="GO" id="GO:0071541">
    <property type="term" value="C:eukaryotic translation initiation factor 3 complex, eIF3m"/>
    <property type="evidence" value="ECO:0007669"/>
    <property type="project" value="UniProtKB-UniRule"/>
</dbReference>
<dbReference type="InterPro" id="IPR045237">
    <property type="entry name" value="COPS7/eIF3m"/>
</dbReference>
<protein>
    <recommendedName>
        <fullName evidence="5">Eukaryotic translation initiation factor 3 subunit M</fullName>
        <shortName evidence="5">eIF3m</shortName>
    </recommendedName>
</protein>
<dbReference type="PROSITE" id="PS50250">
    <property type="entry name" value="PCI"/>
    <property type="match status" value="1"/>
</dbReference>
<dbReference type="SMART" id="SM00088">
    <property type="entry name" value="PINT"/>
    <property type="match status" value="1"/>
</dbReference>
<dbReference type="InterPro" id="IPR040750">
    <property type="entry name" value="eIF3m_C_helix"/>
</dbReference>
<dbReference type="GO" id="GO:0033290">
    <property type="term" value="C:eukaryotic 48S preinitiation complex"/>
    <property type="evidence" value="ECO:0007669"/>
    <property type="project" value="UniProtKB-UniRule"/>
</dbReference>
<comment type="function">
    <text evidence="5">Component of the eukaryotic translation initiation factor 3 (eIF-3) complex, which is involved in protein synthesis of a specialized repertoire of mRNAs and, together with other initiation factors, stimulates binding of mRNA and methionyl-tRNAi to the 40S ribosome. The eIF-3 complex specifically targets and initiates translation of a subset of mRNAs involved in cell proliferation.</text>
</comment>
<comment type="subcellular location">
    <subcellularLocation>
        <location evidence="5">Cytoplasm</location>
    </subcellularLocation>
</comment>
<dbReference type="Pfam" id="PF01399">
    <property type="entry name" value="PCI"/>
    <property type="match status" value="1"/>
</dbReference>
<dbReference type="GO" id="GO:0001732">
    <property type="term" value="P:formation of cytoplasmic translation initiation complex"/>
    <property type="evidence" value="ECO:0007669"/>
    <property type="project" value="UniProtKB-UniRule"/>
</dbReference>
<dbReference type="InterPro" id="IPR027528">
    <property type="entry name" value="eIF3m"/>
</dbReference>
<evidence type="ECO:0000313" key="8">
    <source>
        <dbReference type="Proteomes" id="UP001626550"/>
    </source>
</evidence>
<evidence type="ECO:0000256" key="1">
    <source>
        <dbReference type="ARBA" id="ARBA00008482"/>
    </source>
</evidence>
<dbReference type="Proteomes" id="UP001626550">
    <property type="component" value="Unassembled WGS sequence"/>
</dbReference>
<comment type="similarity">
    <text evidence="5">Belongs to the eIF-3 subunit M family.</text>
</comment>
<dbReference type="PANTHER" id="PTHR15350">
    <property type="entry name" value="COP9 SIGNALOSOME COMPLEX SUBUNIT 7/DENDRITIC CELL PROTEIN GA17"/>
    <property type="match status" value="1"/>
</dbReference>
<proteinExistence type="inferred from homology"/>
<dbReference type="PANTHER" id="PTHR15350:SF2">
    <property type="entry name" value="EUKARYOTIC TRANSLATION INITIATION FACTOR 3 SUBUNIT M"/>
    <property type="match status" value="1"/>
</dbReference>
<keyword evidence="8" id="KW-1185">Reference proteome</keyword>
<sequence length="388" mass="44849">MTTPCTFNDLSDAQQTLELRNYFESLKLEKLPQNEFDSEHWPKELVNLLPSLNCCFQKTEVSNQDLADLLLTFATMILMIPRTDENWSKATSMFCDLFSSNLNTHPERVNTAIFSLDVLFKALEGNHDRYMVYMTLLDCARKLKLVNQLMTDIELTDQWLAKSNCTQEECRKLWRKLHEVHLELDDNKKAFNFLIQLLNTYGDTDAAKARDDAIKCILIAIKDPNIVIYDQLLNLSPIQFIEGEPLHDLLQLFVSGDLKGFEAFVKKNKKLITENELNEQALQDKIRVLSFMQMSENKSELSYDSVKTALNLEDDAQFRDFIINVVRHKCVVCKLDEQNRKVLIVTSLPRSFGPEQWKNLLSGLLQWKSGIEHVNQSLLKMLGPRVAH</sequence>
<dbReference type="InterPro" id="IPR000717">
    <property type="entry name" value="PCI_dom"/>
</dbReference>
<evidence type="ECO:0000256" key="3">
    <source>
        <dbReference type="ARBA" id="ARBA00022540"/>
    </source>
</evidence>
<comment type="similarity">
    <text evidence="1">Belongs to the CSN7/EIF3M family. CSN7 subfamily.</text>
</comment>
<dbReference type="AlphaFoldDB" id="A0ABD2QBX1"/>
<evidence type="ECO:0000256" key="4">
    <source>
        <dbReference type="ARBA" id="ARBA00022917"/>
    </source>
</evidence>
<dbReference type="GO" id="GO:0016282">
    <property type="term" value="C:eukaryotic 43S preinitiation complex"/>
    <property type="evidence" value="ECO:0007669"/>
    <property type="project" value="UniProtKB-UniRule"/>
</dbReference>
<comment type="caution">
    <text evidence="7">The sequence shown here is derived from an EMBL/GenBank/DDBJ whole genome shotgun (WGS) entry which is preliminary data.</text>
</comment>
<accession>A0ABD2QBX1</accession>
<dbReference type="EMBL" id="JBJKFK010000445">
    <property type="protein sequence ID" value="KAL3317024.1"/>
    <property type="molecule type" value="Genomic_DNA"/>
</dbReference>
<evidence type="ECO:0000259" key="6">
    <source>
        <dbReference type="PROSITE" id="PS50250"/>
    </source>
</evidence>
<keyword evidence="4 5" id="KW-0648">Protein biosynthesis</keyword>
<reference evidence="7 8" key="1">
    <citation type="submission" date="2024-11" db="EMBL/GenBank/DDBJ databases">
        <title>Adaptive evolution of stress response genes in parasites aligns with host niche diversity.</title>
        <authorList>
            <person name="Hahn C."/>
            <person name="Resl P."/>
        </authorList>
    </citation>
    <scope>NUCLEOTIDE SEQUENCE [LARGE SCALE GENOMIC DNA]</scope>
    <source>
        <strain evidence="7">EGGRZ-B1_66</strain>
        <tissue evidence="7">Body</tissue>
    </source>
</reference>